<evidence type="ECO:0000313" key="3">
    <source>
        <dbReference type="Proteomes" id="UP000181870"/>
    </source>
</evidence>
<dbReference type="RefSeq" id="WP_256337192.1">
    <property type="nucleotide sequence ID" value="NZ_FNDO01000059.1"/>
</dbReference>
<name>A0A1G8M0U4_BACOV</name>
<sequence>MKNMKAQMIVKISCLAMMLLGNILTSCTKYDTPLSVEEGDTTGEGRLNIKRNVLWVNIEGAGGGDLVKNAFPDDGVVKGLLPHSRYAWSGLELEHADDISYAPTEEHAVACASLLTGNMPARHGILDNTYISEQYYDPNTLESIKEYPGFFQYIVDYDKSMSTLAVTPWETQNKKLLSQATCVVTTSTDEETLNTVLTQLDVENYRATYLSFRSVLDAAKLGGWQSSNAGYVDAMRKMDDYIGQLLDAVKARPNYYYEDWLIVITSNHGGKADGTYGGMSLEERNMFGIFYYEHLSHPLEMNPGLIEDEVMRFDKQFQGEVIDSITRTSDLKNIKTMRQVYSLDSLNGEMTVEYIMAARPAENRSYVTHSHNQTKVMVKGRWTMRIEHDRSKGYNASPIGYFYEWGNFSDGTWTQTNAGFLNPMIHTATTTVKVSNSEGYTVDEKVDEKPDQWGNITPGYTKKNYRRRGNIEIYSYYDGVKKLASTKVNSMDGVSSDYVDNANLILKGEMYNTCRYFLEVRIWNRALTEAEVKAYSNKLKLTEADPLYKNLIGYWQFYKDKDGEEKYLKDDSLVVNQIKTVMKRVNRNGVEQIEEVATEPIRLRKPIIQNGKTYYTHIDKEDVSYMTLLNTLSQTVESKGRLMDSSLPVPAVLEWMGVTLPLETTNANYAGAFRTSKLDAVSYTWNPLLSRSTWTQTVLGDYTNDLEWRDRE</sequence>
<dbReference type="InterPro" id="IPR002591">
    <property type="entry name" value="Phosphodiest/P_Trfase"/>
</dbReference>
<dbReference type="Proteomes" id="UP000181870">
    <property type="component" value="Unassembled WGS sequence"/>
</dbReference>
<dbReference type="SUPFAM" id="SSF49899">
    <property type="entry name" value="Concanavalin A-like lectins/glucanases"/>
    <property type="match status" value="1"/>
</dbReference>
<reference evidence="2 3" key="1">
    <citation type="submission" date="2016-10" db="EMBL/GenBank/DDBJ databases">
        <authorList>
            <person name="de Groot N.N."/>
        </authorList>
    </citation>
    <scope>NUCLEOTIDE SEQUENCE [LARGE SCALE GENOMIC DNA]</scope>
    <source>
        <strain evidence="2 3">NLAE-zl-C57</strain>
    </source>
</reference>
<dbReference type="GO" id="GO:0004553">
    <property type="term" value="F:hydrolase activity, hydrolyzing O-glycosyl compounds"/>
    <property type="evidence" value="ECO:0007669"/>
    <property type="project" value="UniProtKB-ARBA"/>
</dbReference>
<keyword evidence="1" id="KW-0732">Signal</keyword>
<dbReference type="InterPro" id="IPR013320">
    <property type="entry name" value="ConA-like_dom_sf"/>
</dbReference>
<dbReference type="SUPFAM" id="SSF53649">
    <property type="entry name" value="Alkaline phosphatase-like"/>
    <property type="match status" value="1"/>
</dbReference>
<dbReference type="Gene3D" id="2.60.120.200">
    <property type="match status" value="1"/>
</dbReference>
<dbReference type="GO" id="GO:0005975">
    <property type="term" value="P:carbohydrate metabolic process"/>
    <property type="evidence" value="ECO:0007669"/>
    <property type="project" value="UniProtKB-ARBA"/>
</dbReference>
<dbReference type="AlphaFoldDB" id="A0A1G8M0U4"/>
<protein>
    <recommendedName>
        <fullName evidence="4">Type I phosphodiesterase / nucleotide pyrophosphatase</fullName>
    </recommendedName>
</protein>
<gene>
    <name evidence="2" type="ORF">SAMN05192582_105914</name>
</gene>
<dbReference type="PROSITE" id="PS51257">
    <property type="entry name" value="PROKAR_LIPOPROTEIN"/>
    <property type="match status" value="1"/>
</dbReference>
<evidence type="ECO:0000256" key="1">
    <source>
        <dbReference type="SAM" id="SignalP"/>
    </source>
</evidence>
<evidence type="ECO:0008006" key="4">
    <source>
        <dbReference type="Google" id="ProtNLM"/>
    </source>
</evidence>
<proteinExistence type="predicted"/>
<accession>A0A1G8M0U4</accession>
<dbReference type="EMBL" id="FNDO01000059">
    <property type="protein sequence ID" value="SDI61558.1"/>
    <property type="molecule type" value="Genomic_DNA"/>
</dbReference>
<feature type="signal peptide" evidence="1">
    <location>
        <begin position="1"/>
        <end position="26"/>
    </location>
</feature>
<dbReference type="InterPro" id="IPR017850">
    <property type="entry name" value="Alkaline_phosphatase_core_sf"/>
</dbReference>
<dbReference type="Pfam" id="PF01663">
    <property type="entry name" value="Phosphodiest"/>
    <property type="match status" value="1"/>
</dbReference>
<evidence type="ECO:0000313" key="2">
    <source>
        <dbReference type="EMBL" id="SDI61558.1"/>
    </source>
</evidence>
<organism evidence="2 3">
    <name type="scientific">Bacteroides ovatus</name>
    <dbReference type="NCBI Taxonomy" id="28116"/>
    <lineage>
        <taxon>Bacteria</taxon>
        <taxon>Pseudomonadati</taxon>
        <taxon>Bacteroidota</taxon>
        <taxon>Bacteroidia</taxon>
        <taxon>Bacteroidales</taxon>
        <taxon>Bacteroidaceae</taxon>
        <taxon>Bacteroides</taxon>
    </lineage>
</organism>
<dbReference type="Gene3D" id="3.40.720.10">
    <property type="entry name" value="Alkaline Phosphatase, subunit A"/>
    <property type="match status" value="1"/>
</dbReference>
<feature type="chain" id="PRO_5010314439" description="Type I phosphodiesterase / nucleotide pyrophosphatase" evidence="1">
    <location>
        <begin position="27"/>
        <end position="712"/>
    </location>
</feature>